<accession>G3I8R7</accession>
<organism evidence="1 2">
    <name type="scientific">Cricetulus griseus</name>
    <name type="common">Chinese hamster</name>
    <name type="synonym">Cricetulus barabensis griseus</name>
    <dbReference type="NCBI Taxonomy" id="10029"/>
    <lineage>
        <taxon>Eukaryota</taxon>
        <taxon>Metazoa</taxon>
        <taxon>Chordata</taxon>
        <taxon>Craniata</taxon>
        <taxon>Vertebrata</taxon>
        <taxon>Euteleostomi</taxon>
        <taxon>Mammalia</taxon>
        <taxon>Eutheria</taxon>
        <taxon>Euarchontoglires</taxon>
        <taxon>Glires</taxon>
        <taxon>Rodentia</taxon>
        <taxon>Myomorpha</taxon>
        <taxon>Muroidea</taxon>
        <taxon>Cricetidae</taxon>
        <taxon>Cricetinae</taxon>
        <taxon>Cricetulus</taxon>
    </lineage>
</organism>
<reference evidence="2" key="1">
    <citation type="journal article" date="2011" name="Nat. Biotechnol.">
        <title>The genomic sequence of the Chinese hamster ovary (CHO)-K1 cell line.</title>
        <authorList>
            <person name="Xu X."/>
            <person name="Nagarajan H."/>
            <person name="Lewis N.E."/>
            <person name="Pan S."/>
            <person name="Cai Z."/>
            <person name="Liu X."/>
            <person name="Chen W."/>
            <person name="Xie M."/>
            <person name="Wang W."/>
            <person name="Hammond S."/>
            <person name="Andersen M.R."/>
            <person name="Neff N."/>
            <person name="Passarelli B."/>
            <person name="Koh W."/>
            <person name="Fan H.C."/>
            <person name="Wang J."/>
            <person name="Gui Y."/>
            <person name="Lee K.H."/>
            <person name="Betenbaugh M.J."/>
            <person name="Quake S.R."/>
            <person name="Famili I."/>
            <person name="Palsson B.O."/>
            <person name="Wang J."/>
        </authorList>
    </citation>
    <scope>NUCLEOTIDE SEQUENCE [LARGE SCALE GENOMIC DNA]</scope>
    <source>
        <strain evidence="2">CHO K1 cell line</strain>
    </source>
</reference>
<name>G3I8R7_CRIGR</name>
<dbReference type="AlphaFoldDB" id="G3I8R7"/>
<sequence>MSYVIHVWTSYRIFTPKIRAALRSQVLNLIGNIFRCSTYTGHNTEAWCAGAGTDLPDICIIRRAAQSRTALQLLEALFLLQVWSL</sequence>
<dbReference type="Proteomes" id="UP000001075">
    <property type="component" value="Unassembled WGS sequence"/>
</dbReference>
<protein>
    <submittedName>
        <fullName evidence="1">Uncharacterized protein</fullName>
    </submittedName>
</protein>
<dbReference type="EMBL" id="JH001529">
    <property type="protein sequence ID" value="EGV94253.1"/>
    <property type="molecule type" value="Genomic_DNA"/>
</dbReference>
<evidence type="ECO:0000313" key="1">
    <source>
        <dbReference type="EMBL" id="EGV94253.1"/>
    </source>
</evidence>
<gene>
    <name evidence="1" type="ORF">I79_019944</name>
</gene>
<dbReference type="InParanoid" id="G3I8R7"/>
<proteinExistence type="predicted"/>
<evidence type="ECO:0000313" key="2">
    <source>
        <dbReference type="Proteomes" id="UP000001075"/>
    </source>
</evidence>